<evidence type="ECO:0000256" key="3">
    <source>
        <dbReference type="ARBA" id="ARBA00022840"/>
    </source>
</evidence>
<gene>
    <name evidence="8" type="ORF">IBL28_00220</name>
</gene>
<dbReference type="AlphaFoldDB" id="A0A926JNF5"/>
<dbReference type="Pfam" id="PF22700">
    <property type="entry name" value="MVD-like_N"/>
    <property type="match status" value="1"/>
</dbReference>
<evidence type="ECO:0000256" key="5">
    <source>
        <dbReference type="ARBA" id="ARBA00023239"/>
    </source>
</evidence>
<organism evidence="8 9">
    <name type="scientific">Sinomicrobium weinanense</name>
    <dbReference type="NCBI Taxonomy" id="2842200"/>
    <lineage>
        <taxon>Bacteria</taxon>
        <taxon>Pseudomonadati</taxon>
        <taxon>Bacteroidota</taxon>
        <taxon>Flavobacteriia</taxon>
        <taxon>Flavobacteriales</taxon>
        <taxon>Flavobacteriaceae</taxon>
        <taxon>Sinomicrobium</taxon>
    </lineage>
</organism>
<dbReference type="InterPro" id="IPR020568">
    <property type="entry name" value="Ribosomal_Su5_D2-typ_SF"/>
</dbReference>
<dbReference type="PANTHER" id="PTHR10977">
    <property type="entry name" value="DIPHOSPHOMEVALONATE DECARBOXYLASE"/>
    <property type="match status" value="1"/>
</dbReference>
<dbReference type="EMBL" id="JACVDC010000001">
    <property type="protein sequence ID" value="MBC9794373.1"/>
    <property type="molecule type" value="Genomic_DNA"/>
</dbReference>
<feature type="domain" description="Diphosphomevalonate decarboxylase-like N-terminal" evidence="7">
    <location>
        <begin position="25"/>
        <end position="181"/>
    </location>
</feature>
<dbReference type="InterPro" id="IPR014721">
    <property type="entry name" value="Ribsml_uS5_D2-typ_fold_subgr"/>
</dbReference>
<dbReference type="GO" id="GO:0008299">
    <property type="term" value="P:isoprenoid biosynthetic process"/>
    <property type="evidence" value="ECO:0007669"/>
    <property type="project" value="InterPro"/>
</dbReference>
<keyword evidence="9" id="KW-1185">Reference proteome</keyword>
<keyword evidence="4" id="KW-0443">Lipid metabolism</keyword>
<keyword evidence="2" id="KW-0547">Nucleotide-binding</keyword>
<dbReference type="InterPro" id="IPR041431">
    <property type="entry name" value="Mvd1_C"/>
</dbReference>
<evidence type="ECO:0000259" key="6">
    <source>
        <dbReference type="Pfam" id="PF18376"/>
    </source>
</evidence>
<evidence type="ECO:0000313" key="9">
    <source>
        <dbReference type="Proteomes" id="UP000653730"/>
    </source>
</evidence>
<dbReference type="SUPFAM" id="SSF54211">
    <property type="entry name" value="Ribosomal protein S5 domain 2-like"/>
    <property type="match status" value="1"/>
</dbReference>
<dbReference type="InterPro" id="IPR005935">
    <property type="entry name" value="Mev_decarb"/>
</dbReference>
<evidence type="ECO:0000256" key="1">
    <source>
        <dbReference type="ARBA" id="ARBA00022516"/>
    </source>
</evidence>
<dbReference type="SUPFAM" id="SSF55060">
    <property type="entry name" value="GHMP Kinase, C-terminal domain"/>
    <property type="match status" value="1"/>
</dbReference>
<evidence type="ECO:0000256" key="2">
    <source>
        <dbReference type="ARBA" id="ARBA00022741"/>
    </source>
</evidence>
<evidence type="ECO:0000256" key="4">
    <source>
        <dbReference type="ARBA" id="ARBA00023098"/>
    </source>
</evidence>
<keyword evidence="3" id="KW-0067">ATP-binding</keyword>
<sequence>MTEKDFMPSRYPDAIEAGAFTWRSPSNIALVKYWGKRGEQLPANPSVSFTLDTCATTTTLRFARREGPASGFSFELLFEGRSREDFKPKINRFFERIEKYLPFLRDYHFTIETSNSFPHSSGIASSASGMSALALCLMSMERKMNPGITERDFYRKASFLARLGSGSACRSVEGGLVVWGSHPEIEGSTDLYGTRYPDEVHPVFSTYQDTVLLVDKGKKQVSSTAGHGLMHGHPFAERRFQQAGEHLSELKHILREGDVKGFIEIVESEALTLHAIMMTGRPYYLLMSPGTLQVIRKIWDFRKETGSNVCFTLDAGANVHVLYPEEEKDRILEFVNSELVAYCENEHYICDRIGAGARPL</sequence>
<dbReference type="Gene3D" id="3.30.230.10">
    <property type="match status" value="1"/>
</dbReference>
<dbReference type="Pfam" id="PF18376">
    <property type="entry name" value="MDD_C"/>
    <property type="match status" value="1"/>
</dbReference>
<feature type="domain" description="Mvd1 C-terminal" evidence="6">
    <location>
        <begin position="211"/>
        <end position="341"/>
    </location>
</feature>
<dbReference type="Proteomes" id="UP000653730">
    <property type="component" value="Unassembled WGS sequence"/>
</dbReference>
<keyword evidence="5" id="KW-0456">Lyase</keyword>
<dbReference type="GO" id="GO:0005524">
    <property type="term" value="F:ATP binding"/>
    <property type="evidence" value="ECO:0007669"/>
    <property type="project" value="UniProtKB-KW"/>
</dbReference>
<dbReference type="GO" id="GO:0016831">
    <property type="term" value="F:carboxy-lyase activity"/>
    <property type="evidence" value="ECO:0007669"/>
    <property type="project" value="InterPro"/>
</dbReference>
<dbReference type="InterPro" id="IPR053859">
    <property type="entry name" value="MVD-like_N"/>
</dbReference>
<accession>A0A926JNF5</accession>
<dbReference type="Gene3D" id="3.30.70.890">
    <property type="entry name" value="GHMP kinase, C-terminal domain"/>
    <property type="match status" value="1"/>
</dbReference>
<reference evidence="8 9" key="1">
    <citation type="submission" date="2020-09" db="EMBL/GenBank/DDBJ databases">
        <title>Sinomicrobium weinanense sp. nov., a halophilic bacteria isolated from saline-alkali soil.</title>
        <authorList>
            <person name="Wu P."/>
            <person name="Ren H."/>
            <person name="Mei Y."/>
            <person name="Liang Y."/>
            <person name="Chen Z."/>
        </authorList>
    </citation>
    <scope>NUCLEOTIDE SEQUENCE [LARGE SCALE GENOMIC DNA]</scope>
    <source>
        <strain evidence="8 9">FJxs</strain>
    </source>
</reference>
<dbReference type="PANTHER" id="PTHR10977:SF3">
    <property type="entry name" value="DIPHOSPHOMEVALONATE DECARBOXYLASE"/>
    <property type="match status" value="1"/>
</dbReference>
<proteinExistence type="predicted"/>
<keyword evidence="1" id="KW-0444">Lipid biosynthesis</keyword>
<comment type="caution">
    <text evidence="8">The sequence shown here is derived from an EMBL/GenBank/DDBJ whole genome shotgun (WGS) entry which is preliminary data.</text>
</comment>
<evidence type="ECO:0000259" key="7">
    <source>
        <dbReference type="Pfam" id="PF22700"/>
    </source>
</evidence>
<name>A0A926JNF5_9FLAO</name>
<evidence type="ECO:0000313" key="8">
    <source>
        <dbReference type="EMBL" id="MBC9794373.1"/>
    </source>
</evidence>
<dbReference type="InterPro" id="IPR036554">
    <property type="entry name" value="GHMP_kinase_C_sf"/>
</dbReference>
<protein>
    <submittedName>
        <fullName evidence="8">Diphosphomevalonate decarboxylase</fullName>
    </submittedName>
</protein>
<dbReference type="PIRSF" id="PIRSF015950">
    <property type="entry name" value="Mev_P_decrbx"/>
    <property type="match status" value="1"/>
</dbReference>
<dbReference type="RefSeq" id="WP_187963533.1">
    <property type="nucleotide sequence ID" value="NZ_JACVDC010000001.1"/>
</dbReference>